<feature type="transmembrane region" description="Helical" evidence="1">
    <location>
        <begin position="896"/>
        <end position="920"/>
    </location>
</feature>
<evidence type="ECO:0000313" key="2">
    <source>
        <dbReference type="EMBL" id="MBE0561496.1"/>
    </source>
</evidence>
<dbReference type="Gene3D" id="3.30.70.1440">
    <property type="entry name" value="Multidrug efflux transporter AcrB pore domain"/>
    <property type="match status" value="1"/>
</dbReference>
<dbReference type="SUPFAM" id="SSF82866">
    <property type="entry name" value="Multidrug efflux transporter AcrB transmembrane domain"/>
    <property type="match status" value="2"/>
</dbReference>
<feature type="transmembrane region" description="Helical" evidence="1">
    <location>
        <begin position="400"/>
        <end position="418"/>
    </location>
</feature>
<evidence type="ECO:0000313" key="3">
    <source>
        <dbReference type="Proteomes" id="UP000642265"/>
    </source>
</evidence>
<comment type="caution">
    <text evidence="2">The sequence shown here is derived from an EMBL/GenBank/DDBJ whole genome shotgun (WGS) entry which is preliminary data.</text>
</comment>
<feature type="transmembrane region" description="Helical" evidence="1">
    <location>
        <begin position="967"/>
        <end position="988"/>
    </location>
</feature>
<dbReference type="EMBL" id="JACZKO010000034">
    <property type="protein sequence ID" value="MBE0561496.1"/>
    <property type="molecule type" value="Genomic_DNA"/>
</dbReference>
<feature type="transmembrane region" description="Helical" evidence="1">
    <location>
        <begin position="347"/>
        <end position="366"/>
    </location>
</feature>
<dbReference type="Gene3D" id="1.20.1640.10">
    <property type="entry name" value="Multidrug efflux transporter AcrB transmembrane domain"/>
    <property type="match status" value="2"/>
</dbReference>
<dbReference type="SUPFAM" id="SSF82693">
    <property type="entry name" value="Multidrug efflux transporter AcrB pore domain, PN1, PN2, PC1 and PC2 subdomains"/>
    <property type="match status" value="2"/>
</dbReference>
<feature type="transmembrane region" description="Helical" evidence="1">
    <location>
        <begin position="373"/>
        <end position="394"/>
    </location>
</feature>
<keyword evidence="1" id="KW-0472">Membrane</keyword>
<feature type="transmembrane region" description="Helical" evidence="1">
    <location>
        <begin position="870"/>
        <end position="889"/>
    </location>
</feature>
<keyword evidence="1" id="KW-0812">Transmembrane</keyword>
<keyword evidence="1" id="KW-1133">Transmembrane helix</keyword>
<dbReference type="PRINTS" id="PR00702">
    <property type="entry name" value="ACRIFLAVINRP"/>
</dbReference>
<dbReference type="GO" id="GO:0005886">
    <property type="term" value="C:plasma membrane"/>
    <property type="evidence" value="ECO:0007669"/>
    <property type="project" value="TreeGrafter"/>
</dbReference>
<protein>
    <submittedName>
        <fullName evidence="2">Efflux RND transporter permease subunit</fullName>
    </submittedName>
</protein>
<dbReference type="PANTHER" id="PTHR32063">
    <property type="match status" value="1"/>
</dbReference>
<dbReference type="SUPFAM" id="SSF82714">
    <property type="entry name" value="Multidrug efflux transporter AcrB TolC docking domain, DN and DC subdomains"/>
    <property type="match status" value="2"/>
</dbReference>
<gene>
    <name evidence="2" type="ORF">IH622_11900</name>
</gene>
<accession>A0A8I0TAR9</accession>
<feature type="transmembrane region" description="Helical" evidence="1">
    <location>
        <begin position="12"/>
        <end position="28"/>
    </location>
</feature>
<feature type="transmembrane region" description="Helical" evidence="1">
    <location>
        <begin position="454"/>
        <end position="471"/>
    </location>
</feature>
<proteinExistence type="predicted"/>
<dbReference type="GO" id="GO:0042910">
    <property type="term" value="F:xenobiotic transmembrane transporter activity"/>
    <property type="evidence" value="ECO:0007669"/>
    <property type="project" value="TreeGrafter"/>
</dbReference>
<organism evidence="2 3">
    <name type="scientific">Brucella anthropi</name>
    <name type="common">Ochrobactrum anthropi</name>
    <dbReference type="NCBI Taxonomy" id="529"/>
    <lineage>
        <taxon>Bacteria</taxon>
        <taxon>Pseudomonadati</taxon>
        <taxon>Pseudomonadota</taxon>
        <taxon>Alphaproteobacteria</taxon>
        <taxon>Hyphomicrobiales</taxon>
        <taxon>Brucellaceae</taxon>
        <taxon>Brucella/Ochrobactrum group</taxon>
        <taxon>Brucella</taxon>
    </lineage>
</organism>
<dbReference type="PANTHER" id="PTHR32063:SF4">
    <property type="entry name" value="SLR6043 PROTEIN"/>
    <property type="match status" value="1"/>
</dbReference>
<feature type="transmembrane region" description="Helical" evidence="1">
    <location>
        <begin position="926"/>
        <end position="946"/>
    </location>
</feature>
<reference evidence="2" key="1">
    <citation type="submission" date="2020-09" db="EMBL/GenBank/DDBJ databases">
        <authorList>
            <person name="Dalcin Martins P."/>
        </authorList>
    </citation>
    <scope>NUCLEOTIDE SEQUENCE</scope>
    <source>
        <strain evidence="2">MAG47</strain>
    </source>
</reference>
<evidence type="ECO:0000256" key="1">
    <source>
        <dbReference type="SAM" id="Phobius"/>
    </source>
</evidence>
<sequence>MFRWIIGNSLRFRFILIALSAVMCYVGYDRLQQMPVDVFPEFAPPIVEIQTIAVGMSPGEVEELVTIPLEEALSGLPGLDDMRSKSVPDLSAIKLYFDRDVDLMHARQLVQERVDLVTPSLPTWAAPPFMLQPLSATSRVMKIGISSDQLSVIDLSMISYWKIRARLLRVPGVANVAIWGERLRMMQVQVDPERLFANGITLQNVMETTANALDVGLLQFSAGATIGTGGFMETPNQRLSIQHISPIPTVDQLAEVTLKIDEAGNPVRLTDIANVVEDHQPMIGDGVINDGVGLLLIVEKFPWANTLDVTNGVEEAIDILRPGLPGMEIDTTIFRPANFIETSIHNLGSALIWGAVLVVLVLGAFLYEWRAALISVVAIPLSLVAAGLVIYFSGQTMNTMILAGLVIALGAVVDDAIIDVENIVRRLREDRKDGGTRSLPSLILEASIEIRTPIVFATLIIVAAIAPVFFLDGLSGSFFKPLALAYVLALAASLVVALTVTPALSLILFKNVDIGERPSPLARFLQHHYSKALESIIRRPRNALIVAGAIGVIGLAAFPLLGQQLLPSFKERDFLMHWVTTPGTSHPEMNRITIAASKELRAIPGVRNFGAHIGQAYLMDEVVGVNFGENWISIDPSVPYEETIAKLQEVVDGYPGLYRDLLTYLKERIREVLSGAGEAVVIRLYGPDLEVLRTKAQEVREVMEAIEGTVDVHVSLQTEIPQIQVEVDLVRAGAVGLKPGDVRRAVSYLIAGQEVGDVFKNGETYDVQVWTIPEARQSLSDIQGLLLDTPNGGIVQLKDVADVRIAPTPNVIQREFASRYINIEANVEGRDLAAVANDVLAAVRAIDFPLGYRPELLGEFRELRAASDRLFLAEIVALVAILVLLQISFGSWRLTALAFCGLPIAFAGGVFAAFTIGGIISLGSLVGFLTVMGIAARNGILLLSHYQHLQRNEGMSFGPELVLRGALERLMPILMTAICTGIALVPLIVAGEIPGHEIEFPMAVVILGGIVSSTLVNLFVMPSMYAAFGRPEIIGSEPSPTAETGVRPVTVPVAN</sequence>
<feature type="transmembrane region" description="Helical" evidence="1">
    <location>
        <begin position="1000"/>
        <end position="1020"/>
    </location>
</feature>
<feature type="transmembrane region" description="Helical" evidence="1">
    <location>
        <begin position="483"/>
        <end position="509"/>
    </location>
</feature>
<dbReference type="Gene3D" id="3.30.70.1430">
    <property type="entry name" value="Multidrug efflux transporter AcrB pore domain"/>
    <property type="match status" value="2"/>
</dbReference>
<dbReference type="Gene3D" id="3.30.70.1320">
    <property type="entry name" value="Multidrug efflux transporter AcrB pore domain like"/>
    <property type="match status" value="1"/>
</dbReference>
<dbReference type="Gene3D" id="3.30.2090.10">
    <property type="entry name" value="Multidrug efflux transporter AcrB TolC docking domain, DN and DC subdomains"/>
    <property type="match status" value="2"/>
</dbReference>
<reference evidence="2" key="2">
    <citation type="submission" date="2020-10" db="EMBL/GenBank/DDBJ databases">
        <title>Enrichment of novel Verrucomicrobia, Bacteroidetes and Krumholzibacteria in an oxygen-limited, methane- and iron-fed bioreactor inoculated with Bothnian Sea sediments.</title>
        <authorList>
            <person name="Martins P.D."/>
            <person name="de Jong A."/>
            <person name="Lenstra W.K."/>
            <person name="van Helmond N.A.G.M."/>
            <person name="Slomp C.P."/>
            <person name="Jetten M.S.M."/>
            <person name="Welte C.U."/>
            <person name="Rasigraf O."/>
        </authorList>
    </citation>
    <scope>NUCLEOTIDE SEQUENCE</scope>
    <source>
        <strain evidence="2">MAG47</strain>
    </source>
</reference>
<dbReference type="InterPro" id="IPR027463">
    <property type="entry name" value="AcrB_DN_DC_subdom"/>
</dbReference>
<feature type="transmembrane region" description="Helical" evidence="1">
    <location>
        <begin position="543"/>
        <end position="562"/>
    </location>
</feature>
<dbReference type="Proteomes" id="UP000642265">
    <property type="component" value="Unassembled WGS sequence"/>
</dbReference>
<dbReference type="Pfam" id="PF00873">
    <property type="entry name" value="ACR_tran"/>
    <property type="match status" value="1"/>
</dbReference>
<dbReference type="AlphaFoldDB" id="A0A8I0TAR9"/>
<dbReference type="InterPro" id="IPR001036">
    <property type="entry name" value="Acrflvin-R"/>
</dbReference>
<name>A0A8I0TAR9_BRUAN</name>